<dbReference type="SFLD" id="SFLDG01082">
    <property type="entry name" value="B12-binding_domain_containing"/>
    <property type="match status" value="1"/>
</dbReference>
<evidence type="ECO:0000256" key="14">
    <source>
        <dbReference type="ARBA" id="ARBA00051661"/>
    </source>
</evidence>
<feature type="domain" description="Radical SAM core" evidence="17">
    <location>
        <begin position="220"/>
        <end position="455"/>
    </location>
</feature>
<dbReference type="PROSITE" id="PS01278">
    <property type="entry name" value="MTTASE_RADICAL"/>
    <property type="match status" value="1"/>
</dbReference>
<feature type="region of interest" description="Disordered" evidence="15">
    <location>
        <begin position="1"/>
        <end position="68"/>
    </location>
</feature>
<dbReference type="PANTHER" id="PTHR11918">
    <property type="entry name" value="RADICAL SAM PROTEINS"/>
    <property type="match status" value="1"/>
</dbReference>
<dbReference type="InterPro" id="IPR023404">
    <property type="entry name" value="rSAM_horseshoe"/>
</dbReference>
<dbReference type="GO" id="GO:0005783">
    <property type="term" value="C:endoplasmic reticulum"/>
    <property type="evidence" value="ECO:0007669"/>
    <property type="project" value="TreeGrafter"/>
</dbReference>
<evidence type="ECO:0000256" key="7">
    <source>
        <dbReference type="ARBA" id="ARBA00022679"/>
    </source>
</evidence>
<feature type="compositionally biased region" description="Polar residues" evidence="15">
    <location>
        <begin position="24"/>
        <end position="34"/>
    </location>
</feature>
<comment type="catalytic activity">
    <reaction evidence="14">
        <text>N(6)-L-threonylcarbamoyladenosine(37) in tRNA + (sulfur carrier)-SH + AH2 + 2 S-adenosyl-L-methionine = 2-methylsulfanyl-N(6)-L-threonylcarbamoyladenosine(37) in tRNA + (sulfur carrier)-H + 5'-deoxyadenosine + L-methionine + A + S-adenosyl-L-homocysteine + 2 H(+)</text>
        <dbReference type="Rhea" id="RHEA:37075"/>
        <dbReference type="Rhea" id="RHEA-COMP:10163"/>
        <dbReference type="Rhea" id="RHEA-COMP:11092"/>
        <dbReference type="Rhea" id="RHEA-COMP:14737"/>
        <dbReference type="Rhea" id="RHEA-COMP:14739"/>
        <dbReference type="ChEBI" id="CHEBI:13193"/>
        <dbReference type="ChEBI" id="CHEBI:15378"/>
        <dbReference type="ChEBI" id="CHEBI:17319"/>
        <dbReference type="ChEBI" id="CHEBI:17499"/>
        <dbReference type="ChEBI" id="CHEBI:29917"/>
        <dbReference type="ChEBI" id="CHEBI:57844"/>
        <dbReference type="ChEBI" id="CHEBI:57856"/>
        <dbReference type="ChEBI" id="CHEBI:59789"/>
        <dbReference type="ChEBI" id="CHEBI:64428"/>
        <dbReference type="ChEBI" id="CHEBI:74418"/>
        <dbReference type="ChEBI" id="CHEBI:74420"/>
        <dbReference type="EC" id="2.8.4.5"/>
    </reaction>
</comment>
<comment type="function">
    <text evidence="2">Catalyzes the methylthiolation of N6-threonylcarbamoyladenosine (t(6)A), leading to the formation of 2-methylthio-N6-threonylcarbamoyladenosine (ms(2)t(6)A) at position 37 in tRNAs that read codons beginning with adenine.</text>
</comment>
<evidence type="ECO:0000256" key="6">
    <source>
        <dbReference type="ARBA" id="ARBA00022485"/>
    </source>
</evidence>
<dbReference type="InterPro" id="IPR006466">
    <property type="entry name" value="MiaB-like_arc_euk"/>
</dbReference>
<dbReference type="SUPFAM" id="SSF102114">
    <property type="entry name" value="Radical SAM enzymes"/>
    <property type="match status" value="1"/>
</dbReference>
<comment type="similarity">
    <text evidence="3">Belongs to the methylthiotransferase family. CDKAL1 subfamily.</text>
</comment>
<feature type="compositionally biased region" description="Basic residues" evidence="15">
    <location>
        <begin position="590"/>
        <end position="603"/>
    </location>
</feature>
<evidence type="ECO:0000313" key="18">
    <source>
        <dbReference type="EMBL" id="CAD8777495.1"/>
    </source>
</evidence>
<keyword evidence="7" id="KW-0808">Transferase</keyword>
<organism evidence="18">
    <name type="scientific">Polytomella parva</name>
    <dbReference type="NCBI Taxonomy" id="51329"/>
    <lineage>
        <taxon>Eukaryota</taxon>
        <taxon>Viridiplantae</taxon>
        <taxon>Chlorophyta</taxon>
        <taxon>core chlorophytes</taxon>
        <taxon>Chlorophyceae</taxon>
        <taxon>CS clade</taxon>
        <taxon>Chlamydomonadales</taxon>
        <taxon>Chlamydomonadaceae</taxon>
        <taxon>Polytomella</taxon>
    </lineage>
</organism>
<protein>
    <recommendedName>
        <fullName evidence="5">Threonylcarbamoyladenosine tRNA methylthiotransferase</fullName>
        <ecNumber evidence="4">2.8.4.5</ecNumber>
    </recommendedName>
    <alternativeName>
        <fullName evidence="13">tRNA-t(6)A37 methylthiotransferase</fullName>
    </alternativeName>
</protein>
<dbReference type="NCBIfam" id="TIGR00089">
    <property type="entry name" value="MiaB/RimO family radical SAM methylthiotransferase"/>
    <property type="match status" value="1"/>
</dbReference>
<evidence type="ECO:0000259" key="17">
    <source>
        <dbReference type="PROSITE" id="PS51918"/>
    </source>
</evidence>
<feature type="compositionally biased region" description="Basic and acidic residues" evidence="15">
    <location>
        <begin position="499"/>
        <end position="532"/>
    </location>
</feature>
<dbReference type="NCBIfam" id="TIGR01578">
    <property type="entry name" value="MiaB-like-B"/>
    <property type="match status" value="1"/>
</dbReference>
<evidence type="ECO:0000256" key="3">
    <source>
        <dbReference type="ARBA" id="ARBA00008616"/>
    </source>
</evidence>
<dbReference type="GO" id="GO:0035598">
    <property type="term" value="F:tRNA (N(6)-L-threonylcarbamoyladenosine(37)-C(2))-methylthiotransferase activity"/>
    <property type="evidence" value="ECO:0007669"/>
    <property type="project" value="UniProtKB-EC"/>
</dbReference>
<sequence>MSTDIEDIEDLHAHQESSVGPRLSQINRLAKSNPSPNPEEDNINETLEELSGEEDGNEISSESNEDEEDVIIKNADSVGKEKAFIPGTQSIWVKTFGCSHNISDSEYMMGQLRQNGYNLVPEDRRDAADLWIVNTCTVKNPSQSAMSTIIGKARETDKKLLIAGCVPQGDKKLNELKGLSLLGVSQIDRVVEAAEETLKGHTVVLLAKKELPLLDLPKVRRNRHIEILPISTGCLGACTYCKTKHARGHLGSYSVAALAERVQQACLDPHVREIWLSSEDTGAYGRDIGSSLPELLEALVTAIPDGSFTKIRVGMTNPPYMKEHLPAIAHWLQHPNVFKYLHIPVQSGSDPVLDRMNREYTCAEFEEVCDGLLSRVPELELATDIICGFPGETDNDQEATMKLLRKYKFPHCHISQFYPRPGTPAARMKRVPTQVVKSRSKEVSALVDSWVEAYDHLVGTEQVACVVDVAADQKHLVAHTDTYCQVLVLPEETTSDRSSSSRELREEGGRGEEAGGGENRNEEKEEKSKTEILDSNPLMGAVVRVRITSAGRWYVKGEVIQVLFRVPTQDSQGENDEDGEEERGGGGGGKGKRAKSKPGKGARAKVFTPGSKSVQSNVIVAVGSTEEEKGRGEGGDGEGACVSKGCCGGKGG</sequence>
<name>A0A7S0V8Q1_9CHLO</name>
<dbReference type="GO" id="GO:0046872">
    <property type="term" value="F:metal ion binding"/>
    <property type="evidence" value="ECO:0007669"/>
    <property type="project" value="UniProtKB-KW"/>
</dbReference>
<dbReference type="InterPro" id="IPR013848">
    <property type="entry name" value="Methylthiotransferase_N"/>
</dbReference>
<comment type="cofactor">
    <cofactor evidence="1">
        <name>[4Fe-4S] cluster</name>
        <dbReference type="ChEBI" id="CHEBI:49883"/>
    </cofactor>
</comment>
<evidence type="ECO:0000256" key="1">
    <source>
        <dbReference type="ARBA" id="ARBA00001966"/>
    </source>
</evidence>
<dbReference type="Gene3D" id="3.40.50.12160">
    <property type="entry name" value="Methylthiotransferase, N-terminal domain"/>
    <property type="match status" value="1"/>
</dbReference>
<keyword evidence="8" id="KW-0949">S-adenosyl-L-methionine</keyword>
<keyword evidence="9" id="KW-0819">tRNA processing</keyword>
<dbReference type="PROSITE" id="PS51449">
    <property type="entry name" value="MTTASE_N"/>
    <property type="match status" value="1"/>
</dbReference>
<feature type="region of interest" description="Disordered" evidence="15">
    <location>
        <begin position="569"/>
        <end position="610"/>
    </location>
</feature>
<evidence type="ECO:0000256" key="11">
    <source>
        <dbReference type="ARBA" id="ARBA00023004"/>
    </source>
</evidence>
<gene>
    <name evidence="18" type="ORF">PPAR00522_LOCUS13107</name>
</gene>
<dbReference type="AlphaFoldDB" id="A0A7S0V8Q1"/>
<evidence type="ECO:0000256" key="10">
    <source>
        <dbReference type="ARBA" id="ARBA00022723"/>
    </source>
</evidence>
<dbReference type="InterPro" id="IPR020612">
    <property type="entry name" value="Methylthiotransferase_CS"/>
</dbReference>
<dbReference type="EMBL" id="HBFM01020098">
    <property type="protein sequence ID" value="CAD8777495.1"/>
    <property type="molecule type" value="Transcribed_RNA"/>
</dbReference>
<proteinExistence type="inferred from homology"/>
<dbReference type="SMART" id="SM00729">
    <property type="entry name" value="Elp3"/>
    <property type="match status" value="1"/>
</dbReference>
<dbReference type="CDD" id="cd01335">
    <property type="entry name" value="Radical_SAM"/>
    <property type="match status" value="1"/>
</dbReference>
<dbReference type="PROSITE" id="PS51918">
    <property type="entry name" value="RADICAL_SAM"/>
    <property type="match status" value="1"/>
</dbReference>
<evidence type="ECO:0000256" key="4">
    <source>
        <dbReference type="ARBA" id="ARBA00013273"/>
    </source>
</evidence>
<evidence type="ECO:0000256" key="12">
    <source>
        <dbReference type="ARBA" id="ARBA00023014"/>
    </source>
</evidence>
<dbReference type="FunFam" id="3.80.30.20:FF:000002">
    <property type="entry name" value="threonylcarbamoyladenosine tRNA methylthiotransferase isoform X2"/>
    <property type="match status" value="1"/>
</dbReference>
<keyword evidence="12" id="KW-0411">Iron-sulfur</keyword>
<dbReference type="Pfam" id="PF00919">
    <property type="entry name" value="UPF0004"/>
    <property type="match status" value="1"/>
</dbReference>
<feature type="domain" description="MTTase N-terminal" evidence="16">
    <location>
        <begin position="89"/>
        <end position="199"/>
    </location>
</feature>
<dbReference type="FunFam" id="3.40.50.12160:FF:000009">
    <property type="entry name" value="threonylcarbamoyladenosine tRNA methylthiotransferase"/>
    <property type="match status" value="1"/>
</dbReference>
<dbReference type="Gene3D" id="3.80.30.20">
    <property type="entry name" value="tm_1862 like domain"/>
    <property type="match status" value="1"/>
</dbReference>
<evidence type="ECO:0000256" key="8">
    <source>
        <dbReference type="ARBA" id="ARBA00022691"/>
    </source>
</evidence>
<keyword evidence="10" id="KW-0479">Metal-binding</keyword>
<dbReference type="InterPro" id="IPR005839">
    <property type="entry name" value="Methylthiotransferase"/>
</dbReference>
<dbReference type="InterPro" id="IPR006638">
    <property type="entry name" value="Elp3/MiaA/NifB-like_rSAM"/>
</dbReference>
<evidence type="ECO:0000256" key="13">
    <source>
        <dbReference type="ARBA" id="ARBA00031213"/>
    </source>
</evidence>
<accession>A0A7S0V8Q1</accession>
<dbReference type="GO" id="GO:0051539">
    <property type="term" value="F:4 iron, 4 sulfur cluster binding"/>
    <property type="evidence" value="ECO:0007669"/>
    <property type="project" value="UniProtKB-KW"/>
</dbReference>
<dbReference type="Pfam" id="PF04055">
    <property type="entry name" value="Radical_SAM"/>
    <property type="match status" value="1"/>
</dbReference>
<dbReference type="InterPro" id="IPR007197">
    <property type="entry name" value="rSAM"/>
</dbReference>
<feature type="compositionally biased region" description="Acidic residues" evidence="15">
    <location>
        <begin position="38"/>
        <end position="68"/>
    </location>
</feature>
<evidence type="ECO:0000259" key="16">
    <source>
        <dbReference type="PROSITE" id="PS51449"/>
    </source>
</evidence>
<reference evidence="18" key="1">
    <citation type="submission" date="2021-01" db="EMBL/GenBank/DDBJ databases">
        <authorList>
            <person name="Corre E."/>
            <person name="Pelletier E."/>
            <person name="Niang G."/>
            <person name="Scheremetjew M."/>
            <person name="Finn R."/>
            <person name="Kale V."/>
            <person name="Holt S."/>
            <person name="Cochrane G."/>
            <person name="Meng A."/>
            <person name="Brown T."/>
            <person name="Cohen L."/>
        </authorList>
    </citation>
    <scope>NUCLEOTIDE SEQUENCE</scope>
    <source>
        <strain evidence="18">SAG 63-3</strain>
    </source>
</reference>
<evidence type="ECO:0000256" key="9">
    <source>
        <dbReference type="ARBA" id="ARBA00022694"/>
    </source>
</evidence>
<evidence type="ECO:0000256" key="5">
    <source>
        <dbReference type="ARBA" id="ARBA00018810"/>
    </source>
</evidence>
<evidence type="ECO:0000256" key="15">
    <source>
        <dbReference type="SAM" id="MobiDB-lite"/>
    </source>
</evidence>
<dbReference type="PANTHER" id="PTHR11918:SF45">
    <property type="entry name" value="THREONYLCARBAMOYLADENOSINE TRNA METHYLTHIOTRANSFERASE"/>
    <property type="match status" value="1"/>
</dbReference>
<feature type="region of interest" description="Disordered" evidence="15">
    <location>
        <begin position="492"/>
        <end position="532"/>
    </location>
</feature>
<keyword evidence="11" id="KW-0408">Iron</keyword>
<feature type="region of interest" description="Disordered" evidence="15">
    <location>
        <begin position="623"/>
        <end position="652"/>
    </location>
</feature>
<dbReference type="InterPro" id="IPR058240">
    <property type="entry name" value="rSAM_sf"/>
</dbReference>
<dbReference type="InterPro" id="IPR038135">
    <property type="entry name" value="Methylthiotransferase_N_sf"/>
</dbReference>
<evidence type="ECO:0000256" key="2">
    <source>
        <dbReference type="ARBA" id="ARBA00002399"/>
    </source>
</evidence>
<keyword evidence="6" id="KW-0004">4Fe-4S</keyword>
<dbReference type="EC" id="2.8.4.5" evidence="4"/>
<dbReference type="SFLD" id="SFLDS00029">
    <property type="entry name" value="Radical_SAM"/>
    <property type="match status" value="1"/>
</dbReference>
<feature type="non-terminal residue" evidence="18">
    <location>
        <position position="652"/>
    </location>
</feature>